<reference evidence="2" key="1">
    <citation type="submission" date="2021-01" db="EMBL/GenBank/DDBJ databases">
        <authorList>
            <person name="Corre E."/>
            <person name="Pelletier E."/>
            <person name="Niang G."/>
            <person name="Scheremetjew M."/>
            <person name="Finn R."/>
            <person name="Kale V."/>
            <person name="Holt S."/>
            <person name="Cochrane G."/>
            <person name="Meng A."/>
            <person name="Brown T."/>
            <person name="Cohen L."/>
        </authorList>
    </citation>
    <scope>NUCLEOTIDE SEQUENCE</scope>
    <source>
        <strain evidence="2">379</strain>
    </source>
</reference>
<evidence type="ECO:0000313" key="2">
    <source>
        <dbReference type="EMBL" id="CAE0550925.1"/>
    </source>
</evidence>
<feature type="compositionally biased region" description="Low complexity" evidence="1">
    <location>
        <begin position="136"/>
        <end position="147"/>
    </location>
</feature>
<feature type="compositionally biased region" description="Low complexity" evidence="1">
    <location>
        <begin position="14"/>
        <end position="24"/>
    </location>
</feature>
<feature type="region of interest" description="Disordered" evidence="1">
    <location>
        <begin position="1"/>
        <end position="30"/>
    </location>
</feature>
<protein>
    <submittedName>
        <fullName evidence="2">Uncharacterized protein</fullName>
    </submittedName>
</protein>
<dbReference type="EMBL" id="HBIR01024038">
    <property type="protein sequence ID" value="CAE0550925.1"/>
    <property type="molecule type" value="Transcribed_RNA"/>
</dbReference>
<sequence length="147" mass="15330">MSAGPADQPPPASGAPGPSSAAQGGQRGASVQTLARLLMMGCRERAFYLGKRAFLDTEQGRSQLAKRARGRGPLPTPRPRPRPTGSLSSVAAIMNFDGRPLKSNVAHVATAVFVFRQMRRARRQFGVTVPSPQQMPAPAAAAAGLGG</sequence>
<proteinExistence type="predicted"/>
<feature type="region of interest" description="Disordered" evidence="1">
    <location>
        <begin position="58"/>
        <end position="88"/>
    </location>
</feature>
<organism evidence="2">
    <name type="scientific">Emiliania huxleyi</name>
    <name type="common">Coccolithophore</name>
    <name type="synonym">Pontosphaera huxleyi</name>
    <dbReference type="NCBI Taxonomy" id="2903"/>
    <lineage>
        <taxon>Eukaryota</taxon>
        <taxon>Haptista</taxon>
        <taxon>Haptophyta</taxon>
        <taxon>Prymnesiophyceae</taxon>
        <taxon>Isochrysidales</taxon>
        <taxon>Noelaerhabdaceae</taxon>
        <taxon>Emiliania</taxon>
    </lineage>
</organism>
<evidence type="ECO:0000256" key="1">
    <source>
        <dbReference type="SAM" id="MobiDB-lite"/>
    </source>
</evidence>
<gene>
    <name evidence="2" type="ORF">EHUX00137_LOCUS18436</name>
</gene>
<feature type="region of interest" description="Disordered" evidence="1">
    <location>
        <begin position="127"/>
        <end position="147"/>
    </location>
</feature>
<dbReference type="AlphaFoldDB" id="A0A7S3SD95"/>
<name>A0A7S3SD95_EMIHU</name>
<accession>A0A7S3SD95</accession>